<evidence type="ECO:0000313" key="6">
    <source>
        <dbReference type="Proteomes" id="UP000663699"/>
    </source>
</evidence>
<keyword evidence="1" id="KW-0863">Zinc-finger</keyword>
<sequence length="711" mass="80763">MELGQLSPSSPLNRNKSTFGALDGASKGSNGLSESPENHEDANEKEEGEISDNSVSDKPYCFFSGAGKTFLKKRGFINRVPYRKNYRLEGKLALEFLSSQGISFEYLVHLGINRDFLCKIFLEAGLALPETENIQSKNVVEEKRDMGVGLKDDKELTKISSPKPQKVDIVDHIEGFSDISTSQKSSNKNLSQHVDSDTFLQNIRDSIKNKIQISENIQKNVTISHKRKRMSTLNFKGEDSFTPRKKFGSESLASVVIELSDDDNDENSDDNNSSDNIGKIKKSMEPENIKNDATMKLKQKEEEIKRMMEIIAKLESSKKMKKKPVEDADHIPGLNATNINEEDPIIFNTNEERKEESKESKEKSNEAELHGKKQVLQEKLHKINMQLFEEELLIQKLKNELAEAESLFQKSFQIKSDIQIQLEDFKKFDDSINKVKGDSKVSSMKNLTNSHSISENLITVTDSKNEIFISSNNVSLSNQNSYEKVESVEFLNDNNKIESFKKVSGTRNEAITTCFVHEEIRGKLFVPTNMDELPETFKHNKNGLSGSIVVTNHSEENAIISSQSKDAITNKGCFVFYKEYSSPLRIFHAFRYHPHFLSWVKGGFLSRTYSTRSDPNKKVCVFETAGGVCNDDSCKFLHFKEIGQTDDQFLVEMSSFPVGETEEERQSYFSGLRALIQTLRTSYPHDTIKIAQSIIDYRKQFLNDSSRLILF</sequence>
<evidence type="ECO:0000256" key="2">
    <source>
        <dbReference type="SAM" id="Coils"/>
    </source>
</evidence>
<name>A0A899G279_9ASCO</name>
<reference evidence="5" key="1">
    <citation type="submission" date="2020-06" db="EMBL/GenBank/DDBJ databases">
        <title>Genomes of multiple members of Pneumocystis genus reveal paths to human pathogen Pneumocystis jirovecii.</title>
        <authorList>
            <person name="Cisse O.H."/>
            <person name="Ma L."/>
            <person name="Dekker J."/>
            <person name="Khil P."/>
            <person name="Jo J."/>
            <person name="Brenchley J."/>
            <person name="Blair R."/>
            <person name="Pahar B."/>
            <person name="Chabe M."/>
            <person name="Van Rompay K.A."/>
            <person name="Keesler R."/>
            <person name="Sukura A."/>
            <person name="Hirsch V."/>
            <person name="Kutty G."/>
            <person name="Liu Y."/>
            <person name="Peng L."/>
            <person name="Chen J."/>
            <person name="Song J."/>
            <person name="Weissenbacher-Lang C."/>
            <person name="Xu J."/>
            <person name="Upham N.S."/>
            <person name="Stajich J.E."/>
            <person name="Cuomo C.A."/>
            <person name="Cushion M.T."/>
            <person name="Kovacs J.A."/>
        </authorList>
    </citation>
    <scope>NUCLEOTIDE SEQUENCE</scope>
    <source>
        <strain evidence="5">2A</strain>
    </source>
</reference>
<accession>A0A899G279</accession>
<evidence type="ECO:0000256" key="3">
    <source>
        <dbReference type="SAM" id="MobiDB-lite"/>
    </source>
</evidence>
<organism evidence="5 6">
    <name type="scientific">Pneumocystis wakefieldiae</name>
    <dbReference type="NCBI Taxonomy" id="38082"/>
    <lineage>
        <taxon>Eukaryota</taxon>
        <taxon>Fungi</taxon>
        <taxon>Dikarya</taxon>
        <taxon>Ascomycota</taxon>
        <taxon>Taphrinomycotina</taxon>
        <taxon>Pneumocystomycetes</taxon>
        <taxon>Pneumocystaceae</taxon>
        <taxon>Pneumocystis</taxon>
    </lineage>
</organism>
<feature type="region of interest" description="Disordered" evidence="3">
    <location>
        <begin position="1"/>
        <end position="53"/>
    </location>
</feature>
<dbReference type="GO" id="GO:0008270">
    <property type="term" value="F:zinc ion binding"/>
    <property type="evidence" value="ECO:0007669"/>
    <property type="project" value="UniProtKB-KW"/>
</dbReference>
<feature type="compositionally biased region" description="Acidic residues" evidence="3">
    <location>
        <begin position="260"/>
        <end position="269"/>
    </location>
</feature>
<feature type="domain" description="C3H1-type" evidence="4">
    <location>
        <begin position="614"/>
        <end position="641"/>
    </location>
</feature>
<dbReference type="InterPro" id="IPR019607">
    <property type="entry name" value="Putative_zinc-finger_domain"/>
</dbReference>
<feature type="compositionally biased region" description="Polar residues" evidence="3">
    <location>
        <begin position="1"/>
        <end position="18"/>
    </location>
</feature>
<keyword evidence="2" id="KW-0175">Coiled coil</keyword>
<dbReference type="PROSITE" id="PS50103">
    <property type="entry name" value="ZF_C3H1"/>
    <property type="match status" value="1"/>
</dbReference>
<dbReference type="OrthoDB" id="1922977at2759"/>
<feature type="region of interest" description="Disordered" evidence="3">
    <location>
        <begin position="351"/>
        <end position="370"/>
    </location>
</feature>
<dbReference type="AlphaFoldDB" id="A0A899G279"/>
<feature type="region of interest" description="Disordered" evidence="3">
    <location>
        <begin position="260"/>
        <end position="293"/>
    </location>
</feature>
<evidence type="ECO:0000313" key="5">
    <source>
        <dbReference type="EMBL" id="QSL66674.1"/>
    </source>
</evidence>
<keyword evidence="6" id="KW-1185">Reference proteome</keyword>
<dbReference type="Pfam" id="PF10650">
    <property type="entry name" value="zf-C3H1"/>
    <property type="match status" value="1"/>
</dbReference>
<protein>
    <recommendedName>
        <fullName evidence="4">C3H1-type domain-containing protein</fullName>
    </recommendedName>
</protein>
<keyword evidence="1" id="KW-0479">Metal-binding</keyword>
<feature type="zinc finger region" description="C3H1-type" evidence="1">
    <location>
        <begin position="614"/>
        <end position="641"/>
    </location>
</feature>
<evidence type="ECO:0000256" key="1">
    <source>
        <dbReference type="PROSITE-ProRule" id="PRU00723"/>
    </source>
</evidence>
<dbReference type="EMBL" id="CP054544">
    <property type="protein sequence ID" value="QSL66674.1"/>
    <property type="molecule type" value="Genomic_DNA"/>
</dbReference>
<evidence type="ECO:0000259" key="4">
    <source>
        <dbReference type="PROSITE" id="PS50103"/>
    </source>
</evidence>
<gene>
    <name evidence="5" type="ORF">MERGE_001058</name>
</gene>
<feature type="coiled-coil region" evidence="2">
    <location>
        <begin position="380"/>
        <end position="414"/>
    </location>
</feature>
<keyword evidence="1" id="KW-0862">Zinc</keyword>
<feature type="compositionally biased region" description="Basic and acidic residues" evidence="3">
    <location>
        <begin position="282"/>
        <end position="293"/>
    </location>
</feature>
<proteinExistence type="predicted"/>
<dbReference type="Proteomes" id="UP000663699">
    <property type="component" value="Chromosome 13"/>
</dbReference>
<dbReference type="InterPro" id="IPR000571">
    <property type="entry name" value="Znf_CCCH"/>
</dbReference>